<feature type="non-terminal residue" evidence="1">
    <location>
        <position position="88"/>
    </location>
</feature>
<accession>A0A3M6UQN0</accession>
<organism evidence="1 2">
    <name type="scientific">Pocillopora damicornis</name>
    <name type="common">Cauliflower coral</name>
    <name type="synonym">Millepora damicornis</name>
    <dbReference type="NCBI Taxonomy" id="46731"/>
    <lineage>
        <taxon>Eukaryota</taxon>
        <taxon>Metazoa</taxon>
        <taxon>Cnidaria</taxon>
        <taxon>Anthozoa</taxon>
        <taxon>Hexacorallia</taxon>
        <taxon>Scleractinia</taxon>
        <taxon>Astrocoeniina</taxon>
        <taxon>Pocilloporidae</taxon>
        <taxon>Pocillopora</taxon>
    </lineage>
</organism>
<keyword evidence="2" id="KW-1185">Reference proteome</keyword>
<sequence length="88" mass="10233">MTWEDHVKAISMKIIQKTGLLKRISHFLPPEWRNTLYNSPVCRCSIMVIPNWRDKGNATLMNELQLLQNKAVEMKIIPSLPSFYSSTE</sequence>
<comment type="caution">
    <text evidence="1">The sequence shown here is derived from an EMBL/GenBank/DDBJ whole genome shotgun (WGS) entry which is preliminary data.</text>
</comment>
<name>A0A3M6UQN0_POCDA</name>
<dbReference type="EMBL" id="RCHS01000944">
    <property type="protein sequence ID" value="RMX56023.1"/>
    <property type="molecule type" value="Genomic_DNA"/>
</dbReference>
<reference evidence="1 2" key="1">
    <citation type="journal article" date="2018" name="Sci. Rep.">
        <title>Comparative analysis of the Pocillopora damicornis genome highlights role of immune system in coral evolution.</title>
        <authorList>
            <person name="Cunning R."/>
            <person name="Bay R.A."/>
            <person name="Gillette P."/>
            <person name="Baker A.C."/>
            <person name="Traylor-Knowles N."/>
        </authorList>
    </citation>
    <scope>NUCLEOTIDE SEQUENCE [LARGE SCALE GENOMIC DNA]</scope>
    <source>
        <strain evidence="1">RSMAS</strain>
        <tissue evidence="1">Whole animal</tissue>
    </source>
</reference>
<proteinExistence type="predicted"/>
<evidence type="ECO:0000313" key="1">
    <source>
        <dbReference type="EMBL" id="RMX56023.1"/>
    </source>
</evidence>
<evidence type="ECO:0000313" key="2">
    <source>
        <dbReference type="Proteomes" id="UP000275408"/>
    </source>
</evidence>
<dbReference type="AlphaFoldDB" id="A0A3M6UQN0"/>
<protein>
    <submittedName>
        <fullName evidence="1">Uncharacterized protein</fullName>
    </submittedName>
</protein>
<dbReference type="Proteomes" id="UP000275408">
    <property type="component" value="Unassembled WGS sequence"/>
</dbReference>
<gene>
    <name evidence="1" type="ORF">pdam_00017474</name>
</gene>